<evidence type="ECO:0000256" key="5">
    <source>
        <dbReference type="SAM" id="MobiDB-lite"/>
    </source>
</evidence>
<dbReference type="CDD" id="cd06225">
    <property type="entry name" value="HAMP"/>
    <property type="match status" value="1"/>
</dbReference>
<sequence>MFNLFGNDNETKQDVVKVANNIQDGKLDARLDTQNGVDRETAHSVNSMLDNLTKKVSDTESKAEIIELLPTPIMTIDKEFTVTFLNSSGAEVLDMGQEECIGKKCYELFKTPHCNTGECRCDQAMRTGSVGTGETICDPKGKHIPIQYTGAPLKDSDGNINGAVEYVVDITDTKKALDEAKQKAEYLNNVPTPVMVIDKNMNVQFMNNAGAEAVGKTTEECEGKKCYNLFNTGHCNTENCQVAKAMQKDGTFTDDTVAKLPSGELPIRYTGAPIKDNKGEIVGGLEYVIDITEENQAVSEVEGLVDDALNGKLSTRGNPDNYDIVGFRNVIKGINNTLDAIVEPLNETKRVAEAIADGDLTQSINVDTKGDLKEFADTIEEMQDNLKNLVENIKESASQVSSTSEELSASSEQLTSSANQISDTITEITNGAQNQSTKIQEVSSTMNDMSTSIQDVSSNAQKTSETVTEVNKLVNEVGEQSKELKSKMENIQTTSEQTSEVVRELDNKSKKIGEIVSMITNIADQTNLLALNAAIEAARAGEQGRGFAVVADEVRKLAEESSNSAQQIGDLIQEIQNSTGEAVSSMENSSQEIENGSQALDETVNSMSNVVGKTSEADNMVQDIASSAEELSASVEEVTSSVEEVSSIAEESSSSTEEASASVEEQTSSMQELSKSAQDLNQMAEELNQSVKSFKVDSSDKKDKNSK</sequence>
<dbReference type="Gene3D" id="3.30.450.20">
    <property type="entry name" value="PAS domain"/>
    <property type="match status" value="2"/>
</dbReference>
<evidence type="ECO:0000259" key="7">
    <source>
        <dbReference type="PROSITE" id="PS50112"/>
    </source>
</evidence>
<dbReference type="InterPro" id="IPR004089">
    <property type="entry name" value="MCPsignal_dom"/>
</dbReference>
<keyword evidence="4" id="KW-0175">Coiled coil</keyword>
<dbReference type="SMART" id="SM00304">
    <property type="entry name" value="HAMP"/>
    <property type="match status" value="3"/>
</dbReference>
<dbReference type="Pfam" id="PF08448">
    <property type="entry name" value="PAS_4"/>
    <property type="match status" value="2"/>
</dbReference>
<dbReference type="SUPFAM" id="SSF58104">
    <property type="entry name" value="Methyl-accepting chemotaxis protein (MCP) signaling domain"/>
    <property type="match status" value="1"/>
</dbReference>
<dbReference type="Gene3D" id="6.10.340.10">
    <property type="match status" value="1"/>
</dbReference>
<dbReference type="Gene3D" id="1.10.287.950">
    <property type="entry name" value="Methyl-accepting chemotaxis protein"/>
    <property type="match status" value="1"/>
</dbReference>
<feature type="region of interest" description="Disordered" evidence="5">
    <location>
        <begin position="642"/>
        <end position="707"/>
    </location>
</feature>
<comment type="similarity">
    <text evidence="2">Belongs to the methyl-accepting chemotaxis (MCP) protein family.</text>
</comment>
<dbReference type="CDD" id="cd11386">
    <property type="entry name" value="MCP_signal"/>
    <property type="match status" value="1"/>
</dbReference>
<feature type="compositionally biased region" description="Basic and acidic residues" evidence="5">
    <location>
        <begin position="694"/>
        <end position="707"/>
    </location>
</feature>
<dbReference type="GO" id="GO:0004888">
    <property type="term" value="F:transmembrane signaling receptor activity"/>
    <property type="evidence" value="ECO:0007669"/>
    <property type="project" value="InterPro"/>
</dbReference>
<evidence type="ECO:0000256" key="3">
    <source>
        <dbReference type="PROSITE-ProRule" id="PRU00284"/>
    </source>
</evidence>
<dbReference type="PROSITE" id="PS50112">
    <property type="entry name" value="PAS"/>
    <property type="match status" value="2"/>
</dbReference>
<evidence type="ECO:0000259" key="6">
    <source>
        <dbReference type="PROSITE" id="PS50111"/>
    </source>
</evidence>
<dbReference type="CDD" id="cd00130">
    <property type="entry name" value="PAS"/>
    <property type="match status" value="2"/>
</dbReference>
<dbReference type="PROSITE" id="PS50885">
    <property type="entry name" value="HAMP"/>
    <property type="match status" value="1"/>
</dbReference>
<dbReference type="InterPro" id="IPR000700">
    <property type="entry name" value="PAS-assoc_C"/>
</dbReference>
<dbReference type="GO" id="GO:0016020">
    <property type="term" value="C:membrane"/>
    <property type="evidence" value="ECO:0007669"/>
    <property type="project" value="InterPro"/>
</dbReference>
<evidence type="ECO:0000313" key="11">
    <source>
        <dbReference type="Proteomes" id="UP000000391"/>
    </source>
</evidence>
<dbReference type="GO" id="GO:0007165">
    <property type="term" value="P:signal transduction"/>
    <property type="evidence" value="ECO:0007669"/>
    <property type="project" value="UniProtKB-KW"/>
</dbReference>
<feature type="domain" description="PAC" evidence="8">
    <location>
        <begin position="130"/>
        <end position="182"/>
    </location>
</feature>
<protein>
    <submittedName>
        <fullName evidence="10">Methyl-accepting chemotaxis sensory transducer with Pas/Pac sensor</fullName>
    </submittedName>
</protein>
<dbReference type="KEGG" id="mev:Metev_0373"/>
<dbReference type="EMBL" id="CP002069">
    <property type="protein sequence ID" value="ADI73295.1"/>
    <property type="molecule type" value="Genomic_DNA"/>
</dbReference>
<dbReference type="FunFam" id="1.10.287.950:FF:000001">
    <property type="entry name" value="Methyl-accepting chemotaxis sensory transducer"/>
    <property type="match status" value="1"/>
</dbReference>
<dbReference type="RefSeq" id="WP_013193863.1">
    <property type="nucleotide sequence ID" value="NC_014253.1"/>
</dbReference>
<name>D7E6S3_METEZ</name>
<evidence type="ECO:0000259" key="8">
    <source>
        <dbReference type="PROSITE" id="PS50113"/>
    </source>
</evidence>
<keyword evidence="1 3" id="KW-0807">Transducer</keyword>
<dbReference type="PROSITE" id="PS50113">
    <property type="entry name" value="PAC"/>
    <property type="match status" value="1"/>
</dbReference>
<feature type="compositionally biased region" description="Low complexity" evidence="5">
    <location>
        <begin position="642"/>
        <end position="669"/>
    </location>
</feature>
<dbReference type="Proteomes" id="UP000000391">
    <property type="component" value="Chromosome"/>
</dbReference>
<dbReference type="PROSITE" id="PS50111">
    <property type="entry name" value="CHEMOTAXIS_TRANSDUC_2"/>
    <property type="match status" value="1"/>
</dbReference>
<dbReference type="PANTHER" id="PTHR32089:SF112">
    <property type="entry name" value="LYSOZYME-LIKE PROTEIN-RELATED"/>
    <property type="match status" value="1"/>
</dbReference>
<evidence type="ECO:0000313" key="10">
    <source>
        <dbReference type="EMBL" id="ADI73295.1"/>
    </source>
</evidence>
<feature type="domain" description="PAS" evidence="7">
    <location>
        <begin position="58"/>
        <end position="109"/>
    </location>
</feature>
<feature type="domain" description="PAS" evidence="7">
    <location>
        <begin position="179"/>
        <end position="224"/>
    </location>
</feature>
<dbReference type="PANTHER" id="PTHR32089">
    <property type="entry name" value="METHYL-ACCEPTING CHEMOTAXIS PROTEIN MCPB"/>
    <property type="match status" value="1"/>
</dbReference>
<dbReference type="AlphaFoldDB" id="D7E6S3"/>
<dbReference type="SMART" id="SM00283">
    <property type="entry name" value="MA"/>
    <property type="match status" value="1"/>
</dbReference>
<keyword evidence="11" id="KW-1185">Reference proteome</keyword>
<feature type="domain" description="Methyl-accepting transducer" evidence="6">
    <location>
        <begin position="410"/>
        <end position="646"/>
    </location>
</feature>
<dbReference type="HOGENOM" id="CLU_370744_0_0_2"/>
<reference evidence="10 11" key="1">
    <citation type="submission" date="2010-06" db="EMBL/GenBank/DDBJ databases">
        <title>Complete sequence chromosome of Methanohalobium evestigatum Z-7303.</title>
        <authorList>
            <consortium name="US DOE Joint Genome Institute"/>
            <person name="Lucas S."/>
            <person name="Copeland A."/>
            <person name="Lapidus A."/>
            <person name="Cheng J.-F."/>
            <person name="Bruce D."/>
            <person name="Goodwin L."/>
            <person name="Pitluck S."/>
            <person name="Saunders E."/>
            <person name="Detter J.C."/>
            <person name="Han C."/>
            <person name="Tapia R."/>
            <person name="Land M."/>
            <person name="Hauser L."/>
            <person name="Kyrpides N."/>
            <person name="Mikhailova N."/>
            <person name="Sieprawska-Lupa M."/>
            <person name="Whitman W.B."/>
            <person name="Anderson I."/>
            <person name="Woyke T."/>
        </authorList>
    </citation>
    <scope>NUCLEOTIDE SEQUENCE [LARGE SCALE GENOMIC DNA]</scope>
    <source>
        <strain evidence="11">ATCC BAA-1072 / DSM 3721 / NBRC 107634 / OCM 161 / Z-7303</strain>
    </source>
</reference>
<dbReference type="NCBIfam" id="TIGR00229">
    <property type="entry name" value="sensory_box"/>
    <property type="match status" value="2"/>
</dbReference>
<evidence type="ECO:0000256" key="2">
    <source>
        <dbReference type="ARBA" id="ARBA00029447"/>
    </source>
</evidence>
<dbReference type="SMART" id="SM00091">
    <property type="entry name" value="PAS"/>
    <property type="match status" value="2"/>
</dbReference>
<feature type="compositionally biased region" description="Polar residues" evidence="5">
    <location>
        <begin position="670"/>
        <end position="681"/>
    </location>
</feature>
<feature type="domain" description="HAMP" evidence="9">
    <location>
        <begin position="339"/>
        <end position="391"/>
    </location>
</feature>
<dbReference type="Pfam" id="PF00015">
    <property type="entry name" value="MCPsignal"/>
    <property type="match status" value="1"/>
</dbReference>
<evidence type="ECO:0000259" key="9">
    <source>
        <dbReference type="PROSITE" id="PS50885"/>
    </source>
</evidence>
<dbReference type="PRINTS" id="PR00260">
    <property type="entry name" value="CHEMTRNSDUCR"/>
</dbReference>
<dbReference type="InterPro" id="IPR004090">
    <property type="entry name" value="Chemotax_Me-accpt_rcpt"/>
</dbReference>
<gene>
    <name evidence="10" type="ordered locus">Metev_0373</name>
</gene>
<dbReference type="GeneID" id="9345990"/>
<organism evidence="10 11">
    <name type="scientific">Methanohalobium evestigatum (strain ATCC BAA-1072 / DSM 3721 / NBRC 107634 / OCM 161 / Z-7303)</name>
    <dbReference type="NCBI Taxonomy" id="644295"/>
    <lineage>
        <taxon>Archaea</taxon>
        <taxon>Methanobacteriati</taxon>
        <taxon>Methanobacteriota</taxon>
        <taxon>Stenosarchaea group</taxon>
        <taxon>Methanomicrobia</taxon>
        <taxon>Methanosarcinales</taxon>
        <taxon>Methanosarcinaceae</taxon>
        <taxon>Methanohalobium</taxon>
    </lineage>
</organism>
<dbReference type="STRING" id="644295.Metev_0373"/>
<dbReference type="InterPro" id="IPR003660">
    <property type="entry name" value="HAMP_dom"/>
</dbReference>
<accession>D7E6S3</accession>
<dbReference type="OrthoDB" id="8523at2157"/>
<dbReference type="GO" id="GO:0006935">
    <property type="term" value="P:chemotaxis"/>
    <property type="evidence" value="ECO:0007669"/>
    <property type="project" value="InterPro"/>
</dbReference>
<evidence type="ECO:0000256" key="1">
    <source>
        <dbReference type="ARBA" id="ARBA00023224"/>
    </source>
</evidence>
<proteinExistence type="inferred from homology"/>
<dbReference type="InterPro" id="IPR035965">
    <property type="entry name" value="PAS-like_dom_sf"/>
</dbReference>
<dbReference type="Pfam" id="PF18947">
    <property type="entry name" value="HAMP_2"/>
    <property type="match status" value="1"/>
</dbReference>
<dbReference type="InterPro" id="IPR013656">
    <property type="entry name" value="PAS_4"/>
</dbReference>
<dbReference type="InterPro" id="IPR000014">
    <property type="entry name" value="PAS"/>
</dbReference>
<evidence type="ECO:0000256" key="4">
    <source>
        <dbReference type="SAM" id="Coils"/>
    </source>
</evidence>
<feature type="coiled-coil region" evidence="4">
    <location>
        <begin position="372"/>
        <end position="406"/>
    </location>
</feature>
<dbReference type="SUPFAM" id="SSF55785">
    <property type="entry name" value="PYP-like sensor domain (PAS domain)"/>
    <property type="match status" value="2"/>
</dbReference>